<dbReference type="Pfam" id="PF00593">
    <property type="entry name" value="TonB_dep_Rec_b-barrel"/>
    <property type="match status" value="1"/>
</dbReference>
<keyword evidence="13" id="KW-0675">Receptor</keyword>
<feature type="signal peptide" evidence="10">
    <location>
        <begin position="1"/>
        <end position="23"/>
    </location>
</feature>
<evidence type="ECO:0000256" key="1">
    <source>
        <dbReference type="ARBA" id="ARBA00004571"/>
    </source>
</evidence>
<name>A0A6I4U1V5_9SPHN</name>
<keyword evidence="2 8" id="KW-0813">Transport</keyword>
<evidence type="ECO:0000256" key="9">
    <source>
        <dbReference type="RuleBase" id="RU003357"/>
    </source>
</evidence>
<feature type="domain" description="TonB-dependent receptor-like beta-barrel" evidence="11">
    <location>
        <begin position="456"/>
        <end position="904"/>
    </location>
</feature>
<reference evidence="13 14" key="1">
    <citation type="submission" date="2019-12" db="EMBL/GenBank/DDBJ databases">
        <title>Genomic-based taxomic classification of the family Erythrobacteraceae.</title>
        <authorList>
            <person name="Xu L."/>
        </authorList>
    </citation>
    <scope>NUCLEOTIDE SEQUENCE [LARGE SCALE GENOMIC DNA]</scope>
    <source>
        <strain evidence="13 14">S36</strain>
    </source>
</reference>
<protein>
    <submittedName>
        <fullName evidence="13">TonB-dependent receptor</fullName>
    </submittedName>
</protein>
<feature type="chain" id="PRO_5026242259" evidence="10">
    <location>
        <begin position="24"/>
        <end position="939"/>
    </location>
</feature>
<sequence>MVSFRLTLSRSSLLLSTSCVALAMIAAPGAASAEEAEQTVSEPIIVSGQRLSNTVSIESKRTADNVVDVISADDLGRMPDANVADALARIPGISVVVNQDTGEGEYVAVRGLSGTYNAVSINGVRVAQTDPSSRDVSLTVLPPNGLAEVRVTKTLTPDQDGDAIGGSINFRTPTAFDFRDRMVLRLYGAAGLNQQAEDAGENSQSYQLQGDFGLRSADDRFGVFVSANYGLSHGNGQETENDGEWEPFNWRKDSEEIIDQSNMHLPGIDLDYRRLKQTRYGGNASFDFRGDTTQLYLRGQYSRQEQRGSNDLVVYTNAPTARLTQVDEDDAGLRQPGDMVTGMDPTKGRIYGYNTSQIVDVDGDGLITDADATGEGYWSLNGRSGTWNPQAFEFARDFGTINLDQTLYTINAGGRSELGQLTLEYDASYSGGKRGTPDGYEISYGCEACTFPLNATGIDWMTSDPRFPRAGLPEYARSVERDSSLLQFDGAEHFREEQTDDRFALRLDARYDFGSVLDHVKIGAKFMQSKRRFDYTLLYDGDFAGTPLDGLNLEESGLVQKEVTSMLGGQYYFGDVYDHDAVVAAIRAATLANPVDPDDEDQLVDDKESTEKVYAAYALANFDFDTLRVIAGGRFEHRATHNRFWSDDGDNSGFDTTDRSYSVFLPSVTAIWRPSPRHTVRAAVWTGYSPPEFGYISGGQTITREPGSDEIIAISRGNPDLKAARAVNFDVSLEYYPDSTSIISATGYYKHINNFIFTNGSEVAATSTNGAIEITQPQNGETATLYGFELNFIKSLQGLAEPFDGFGLEGNLTVQNSEAETGLPYREGRPIRLINTPHLLYNAALTFQRYGIEAKLSYNYRGKFIEDLRDNAVDKWVRPNESLDFHSRYHVTENFAVDFDVSNILGGWKYYTTKGDNPSYMKDYMEPGRTFTLRASYVF</sequence>
<dbReference type="EMBL" id="WTYJ01000004">
    <property type="protein sequence ID" value="MXP00604.1"/>
    <property type="molecule type" value="Genomic_DNA"/>
</dbReference>
<dbReference type="SUPFAM" id="SSF56935">
    <property type="entry name" value="Porins"/>
    <property type="match status" value="1"/>
</dbReference>
<evidence type="ECO:0000259" key="11">
    <source>
        <dbReference type="Pfam" id="PF00593"/>
    </source>
</evidence>
<dbReference type="OrthoDB" id="5476657at2"/>
<dbReference type="InterPro" id="IPR000531">
    <property type="entry name" value="Beta-barrel_TonB"/>
</dbReference>
<evidence type="ECO:0000256" key="7">
    <source>
        <dbReference type="ARBA" id="ARBA00023237"/>
    </source>
</evidence>
<proteinExistence type="inferred from homology"/>
<dbReference type="PANTHER" id="PTHR40980:SF4">
    <property type="entry name" value="TONB-DEPENDENT RECEPTOR-LIKE BETA-BARREL DOMAIN-CONTAINING PROTEIN"/>
    <property type="match status" value="1"/>
</dbReference>
<keyword evidence="14" id="KW-1185">Reference proteome</keyword>
<dbReference type="InterPro" id="IPR039426">
    <property type="entry name" value="TonB-dep_rcpt-like"/>
</dbReference>
<dbReference type="Proteomes" id="UP000469430">
    <property type="component" value="Unassembled WGS sequence"/>
</dbReference>
<comment type="subcellular location">
    <subcellularLocation>
        <location evidence="1 8">Cell outer membrane</location>
        <topology evidence="1 8">Multi-pass membrane protein</topology>
    </subcellularLocation>
</comment>
<dbReference type="GO" id="GO:0009279">
    <property type="term" value="C:cell outer membrane"/>
    <property type="evidence" value="ECO:0007669"/>
    <property type="project" value="UniProtKB-SubCell"/>
</dbReference>
<dbReference type="InterPro" id="IPR037066">
    <property type="entry name" value="Plug_dom_sf"/>
</dbReference>
<keyword evidence="10" id="KW-0732">Signal</keyword>
<comment type="similarity">
    <text evidence="8 9">Belongs to the TonB-dependent receptor family.</text>
</comment>
<comment type="caution">
    <text evidence="13">The sequence shown here is derived from an EMBL/GenBank/DDBJ whole genome shotgun (WGS) entry which is preliminary data.</text>
</comment>
<evidence type="ECO:0000256" key="6">
    <source>
        <dbReference type="ARBA" id="ARBA00023136"/>
    </source>
</evidence>
<evidence type="ECO:0000313" key="13">
    <source>
        <dbReference type="EMBL" id="MXP00604.1"/>
    </source>
</evidence>
<feature type="domain" description="TonB-dependent receptor plug" evidence="12">
    <location>
        <begin position="60"/>
        <end position="166"/>
    </location>
</feature>
<gene>
    <name evidence="13" type="ORF">GRI97_16560</name>
</gene>
<keyword evidence="6 8" id="KW-0472">Membrane</keyword>
<evidence type="ECO:0000256" key="4">
    <source>
        <dbReference type="ARBA" id="ARBA00022692"/>
    </source>
</evidence>
<dbReference type="PROSITE" id="PS52016">
    <property type="entry name" value="TONB_DEPENDENT_REC_3"/>
    <property type="match status" value="1"/>
</dbReference>
<dbReference type="CDD" id="cd01347">
    <property type="entry name" value="ligand_gated_channel"/>
    <property type="match status" value="1"/>
</dbReference>
<dbReference type="InterPro" id="IPR012910">
    <property type="entry name" value="Plug_dom"/>
</dbReference>
<evidence type="ECO:0000256" key="5">
    <source>
        <dbReference type="ARBA" id="ARBA00023077"/>
    </source>
</evidence>
<keyword evidence="7 8" id="KW-0998">Cell outer membrane</keyword>
<accession>A0A6I4U1V5</accession>
<evidence type="ECO:0000259" key="12">
    <source>
        <dbReference type="Pfam" id="PF07715"/>
    </source>
</evidence>
<evidence type="ECO:0000256" key="10">
    <source>
        <dbReference type="SAM" id="SignalP"/>
    </source>
</evidence>
<evidence type="ECO:0000313" key="14">
    <source>
        <dbReference type="Proteomes" id="UP000469430"/>
    </source>
</evidence>
<organism evidence="13 14">
    <name type="scientific">Croceibacterium xixiisoli</name>
    <dbReference type="NCBI Taxonomy" id="1476466"/>
    <lineage>
        <taxon>Bacteria</taxon>
        <taxon>Pseudomonadati</taxon>
        <taxon>Pseudomonadota</taxon>
        <taxon>Alphaproteobacteria</taxon>
        <taxon>Sphingomonadales</taxon>
        <taxon>Erythrobacteraceae</taxon>
        <taxon>Croceibacterium</taxon>
    </lineage>
</organism>
<keyword evidence="3 8" id="KW-1134">Transmembrane beta strand</keyword>
<dbReference type="Pfam" id="PF07715">
    <property type="entry name" value="Plug"/>
    <property type="match status" value="1"/>
</dbReference>
<evidence type="ECO:0000256" key="3">
    <source>
        <dbReference type="ARBA" id="ARBA00022452"/>
    </source>
</evidence>
<dbReference type="PANTHER" id="PTHR40980">
    <property type="entry name" value="PLUG DOMAIN-CONTAINING PROTEIN"/>
    <property type="match status" value="1"/>
</dbReference>
<keyword evidence="5 9" id="KW-0798">TonB box</keyword>
<dbReference type="InterPro" id="IPR010104">
    <property type="entry name" value="TonB_rcpt_bac"/>
</dbReference>
<dbReference type="NCBIfam" id="TIGR01782">
    <property type="entry name" value="TonB-Xanth-Caul"/>
    <property type="match status" value="1"/>
</dbReference>
<dbReference type="AlphaFoldDB" id="A0A6I4U1V5"/>
<dbReference type="Gene3D" id="2.170.130.10">
    <property type="entry name" value="TonB-dependent receptor, plug domain"/>
    <property type="match status" value="1"/>
</dbReference>
<evidence type="ECO:0000256" key="2">
    <source>
        <dbReference type="ARBA" id="ARBA00022448"/>
    </source>
</evidence>
<keyword evidence="4 8" id="KW-0812">Transmembrane</keyword>
<dbReference type="InterPro" id="IPR036942">
    <property type="entry name" value="Beta-barrel_TonB_sf"/>
</dbReference>
<dbReference type="RefSeq" id="WP_161392336.1">
    <property type="nucleotide sequence ID" value="NZ_JBHSCP010000003.1"/>
</dbReference>
<evidence type="ECO:0000256" key="8">
    <source>
        <dbReference type="PROSITE-ProRule" id="PRU01360"/>
    </source>
</evidence>
<dbReference type="Gene3D" id="2.40.170.20">
    <property type="entry name" value="TonB-dependent receptor, beta-barrel domain"/>
    <property type="match status" value="1"/>
</dbReference>